<evidence type="ECO:0000313" key="2">
    <source>
        <dbReference type="Proteomes" id="UP000477911"/>
    </source>
</evidence>
<evidence type="ECO:0000313" key="1">
    <source>
        <dbReference type="EMBL" id="MXN16414.1"/>
    </source>
</evidence>
<name>A0A6L7FWC6_9RHOB</name>
<dbReference type="RefSeq" id="WP_160890954.1">
    <property type="nucleotide sequence ID" value="NZ_WUMU01000001.1"/>
</dbReference>
<reference evidence="1 2" key="1">
    <citation type="submission" date="2019-12" db="EMBL/GenBank/DDBJ databases">
        <authorList>
            <person name="Li M."/>
        </authorList>
    </citation>
    <scope>NUCLEOTIDE SEQUENCE [LARGE SCALE GENOMIC DNA]</scope>
    <source>
        <strain evidence="1 2">GBMRC 2024</strain>
    </source>
</reference>
<organism evidence="1 2">
    <name type="scientific">Pseudooceanicola albus</name>
    <dbReference type="NCBI Taxonomy" id="2692189"/>
    <lineage>
        <taxon>Bacteria</taxon>
        <taxon>Pseudomonadati</taxon>
        <taxon>Pseudomonadota</taxon>
        <taxon>Alphaproteobacteria</taxon>
        <taxon>Rhodobacterales</taxon>
        <taxon>Paracoccaceae</taxon>
        <taxon>Pseudooceanicola</taxon>
    </lineage>
</organism>
<protein>
    <submittedName>
        <fullName evidence="1">Uncharacterized protein</fullName>
    </submittedName>
</protein>
<dbReference type="Proteomes" id="UP000477911">
    <property type="component" value="Unassembled WGS sequence"/>
</dbReference>
<comment type="caution">
    <text evidence="1">The sequence shown here is derived from an EMBL/GenBank/DDBJ whole genome shotgun (WGS) entry which is preliminary data.</text>
</comment>
<sequence>MQASLDRIRMQLQGMERMIRTLRAEVESQVSSFAPPELAQASLLASGLGTLLAEGAPAAPFAADPYQHFAPGVWIGMDPEVGDSGATVALAALPTGPGNAPRVSRLSVNPVFPLAAKPRWLTLECALDLEALRRARSLRLDMISFFEIGSRNIAQIPRQLTVTLRLQHRDGTRSDHLNRRIPVSTMPFEHSVRVGEAALKDIGFAAAAEAILILELPLAGEFTLHLDHFALQVGES</sequence>
<dbReference type="EMBL" id="WUMU01000001">
    <property type="protein sequence ID" value="MXN16414.1"/>
    <property type="molecule type" value="Genomic_DNA"/>
</dbReference>
<gene>
    <name evidence="1" type="ORF">GR170_01100</name>
</gene>
<dbReference type="AlphaFoldDB" id="A0A6L7FWC6"/>
<accession>A0A6L7FWC6</accession>
<keyword evidence="2" id="KW-1185">Reference proteome</keyword>
<proteinExistence type="predicted"/>